<proteinExistence type="predicted"/>
<protein>
    <submittedName>
        <fullName evidence="1">Uncharacterized protein</fullName>
    </submittedName>
</protein>
<dbReference type="EMBL" id="JACIJD010000019">
    <property type="protein sequence ID" value="MBB5695514.1"/>
    <property type="molecule type" value="Genomic_DNA"/>
</dbReference>
<organism evidence="1 2">
    <name type="scientific">Muricoccus pecuniae</name>
    <dbReference type="NCBI Taxonomy" id="693023"/>
    <lineage>
        <taxon>Bacteria</taxon>
        <taxon>Pseudomonadati</taxon>
        <taxon>Pseudomonadota</taxon>
        <taxon>Alphaproteobacteria</taxon>
        <taxon>Acetobacterales</taxon>
        <taxon>Roseomonadaceae</taxon>
        <taxon>Muricoccus</taxon>
    </lineage>
</organism>
<dbReference type="AlphaFoldDB" id="A0A840YM01"/>
<evidence type="ECO:0000313" key="1">
    <source>
        <dbReference type="EMBL" id="MBB5695514.1"/>
    </source>
</evidence>
<sequence length="77" mass="8819">MSQNAFEEIYSRVIDAELGLRAILEIVRNNSSGDDPRTIDMRNNAIEWCATRMAEQIESISTYAEDQARRAREGRRG</sequence>
<gene>
    <name evidence="1" type="ORF">FHS87_003573</name>
</gene>
<keyword evidence="2" id="KW-1185">Reference proteome</keyword>
<name>A0A840YM01_9PROT</name>
<reference evidence="1 2" key="1">
    <citation type="submission" date="2020-08" db="EMBL/GenBank/DDBJ databases">
        <title>Genomic Encyclopedia of Type Strains, Phase IV (KMG-IV): sequencing the most valuable type-strain genomes for metagenomic binning, comparative biology and taxonomic classification.</title>
        <authorList>
            <person name="Goeker M."/>
        </authorList>
    </citation>
    <scope>NUCLEOTIDE SEQUENCE [LARGE SCALE GENOMIC DNA]</scope>
    <source>
        <strain evidence="1 2">DSM 25622</strain>
    </source>
</reference>
<dbReference type="Proteomes" id="UP000580654">
    <property type="component" value="Unassembled WGS sequence"/>
</dbReference>
<accession>A0A840YM01</accession>
<dbReference type="RefSeq" id="WP_184520715.1">
    <property type="nucleotide sequence ID" value="NZ_JACIJD010000019.1"/>
</dbReference>
<evidence type="ECO:0000313" key="2">
    <source>
        <dbReference type="Proteomes" id="UP000580654"/>
    </source>
</evidence>
<comment type="caution">
    <text evidence="1">The sequence shown here is derived from an EMBL/GenBank/DDBJ whole genome shotgun (WGS) entry which is preliminary data.</text>
</comment>